<dbReference type="Proteomes" id="UP001596500">
    <property type="component" value="Unassembled WGS sequence"/>
</dbReference>
<organism evidence="1 2">
    <name type="scientific">Laceyella putida</name>
    <dbReference type="NCBI Taxonomy" id="110101"/>
    <lineage>
        <taxon>Bacteria</taxon>
        <taxon>Bacillati</taxon>
        <taxon>Bacillota</taxon>
        <taxon>Bacilli</taxon>
        <taxon>Bacillales</taxon>
        <taxon>Thermoactinomycetaceae</taxon>
        <taxon>Laceyella</taxon>
    </lineage>
</organism>
<dbReference type="RefSeq" id="WP_379867833.1">
    <property type="nucleotide sequence ID" value="NZ_JBHTBW010000087.1"/>
</dbReference>
<gene>
    <name evidence="1" type="ORF">ACFQNG_20800</name>
</gene>
<evidence type="ECO:0000313" key="2">
    <source>
        <dbReference type="Proteomes" id="UP001596500"/>
    </source>
</evidence>
<evidence type="ECO:0000313" key="1">
    <source>
        <dbReference type="EMBL" id="MFC7443502.1"/>
    </source>
</evidence>
<comment type="caution">
    <text evidence="1">The sequence shown here is derived from an EMBL/GenBank/DDBJ whole genome shotgun (WGS) entry which is preliminary data.</text>
</comment>
<reference evidence="2" key="1">
    <citation type="journal article" date="2019" name="Int. J. Syst. Evol. Microbiol.">
        <title>The Global Catalogue of Microorganisms (GCM) 10K type strain sequencing project: providing services to taxonomists for standard genome sequencing and annotation.</title>
        <authorList>
            <consortium name="The Broad Institute Genomics Platform"/>
            <consortium name="The Broad Institute Genome Sequencing Center for Infectious Disease"/>
            <person name="Wu L."/>
            <person name="Ma J."/>
        </authorList>
    </citation>
    <scope>NUCLEOTIDE SEQUENCE [LARGE SCALE GENOMIC DNA]</scope>
    <source>
        <strain evidence="2">CGMCC 1.12942</strain>
    </source>
</reference>
<keyword evidence="2" id="KW-1185">Reference proteome</keyword>
<accession>A0ABW2RR57</accession>
<sequence>MNEKQLESLIHHVLLEEAEELHIQSFEDAGVFTSDKGLVINTKDELEFQITIVKTT</sequence>
<proteinExistence type="predicted"/>
<name>A0ABW2RR57_9BACL</name>
<dbReference type="EMBL" id="JBHTBW010000087">
    <property type="protein sequence ID" value="MFC7443502.1"/>
    <property type="molecule type" value="Genomic_DNA"/>
</dbReference>
<protein>
    <submittedName>
        <fullName evidence="1">Uncharacterized protein</fullName>
    </submittedName>
</protein>